<name>A0A9X7AIK9_BACTU</name>
<evidence type="ECO:0000256" key="4">
    <source>
        <dbReference type="ARBA" id="ARBA00022989"/>
    </source>
</evidence>
<evidence type="ECO:0000256" key="1">
    <source>
        <dbReference type="ARBA" id="ARBA00004651"/>
    </source>
</evidence>
<comment type="caution">
    <text evidence="8">The sequence shown here is derived from an EMBL/GenBank/DDBJ whole genome shotgun (WGS) entry which is preliminary data.</text>
</comment>
<organism evidence="8 9">
    <name type="scientific">Bacillus thuringiensis</name>
    <dbReference type="NCBI Taxonomy" id="1428"/>
    <lineage>
        <taxon>Bacteria</taxon>
        <taxon>Bacillati</taxon>
        <taxon>Bacillota</taxon>
        <taxon>Bacilli</taxon>
        <taxon>Bacillales</taxon>
        <taxon>Bacillaceae</taxon>
        <taxon>Bacillus</taxon>
        <taxon>Bacillus cereus group</taxon>
    </lineage>
</organism>
<dbReference type="AlphaFoldDB" id="A0A9X7AIK9"/>
<feature type="transmembrane region" description="Helical" evidence="6">
    <location>
        <begin position="227"/>
        <end position="253"/>
    </location>
</feature>
<comment type="subcellular location">
    <subcellularLocation>
        <location evidence="1">Cell membrane</location>
        <topology evidence="1">Multi-pass membrane protein</topology>
    </subcellularLocation>
</comment>
<dbReference type="PANTHER" id="PTHR30294">
    <property type="entry name" value="MEMBRANE COMPONENT OF ABC TRANSPORTER YHHJ-RELATED"/>
    <property type="match status" value="1"/>
</dbReference>
<evidence type="ECO:0000313" key="9">
    <source>
        <dbReference type="Proteomes" id="UP000226106"/>
    </source>
</evidence>
<evidence type="ECO:0000313" key="8">
    <source>
        <dbReference type="EMBL" id="PFT37720.1"/>
    </source>
</evidence>
<dbReference type="GO" id="GO:0005886">
    <property type="term" value="C:plasma membrane"/>
    <property type="evidence" value="ECO:0007669"/>
    <property type="project" value="UniProtKB-SubCell"/>
</dbReference>
<dbReference type="GO" id="GO:0140359">
    <property type="term" value="F:ABC-type transporter activity"/>
    <property type="evidence" value="ECO:0007669"/>
    <property type="project" value="InterPro"/>
</dbReference>
<evidence type="ECO:0000259" key="7">
    <source>
        <dbReference type="Pfam" id="PF12698"/>
    </source>
</evidence>
<feature type="transmembrane region" description="Helical" evidence="6">
    <location>
        <begin position="21"/>
        <end position="38"/>
    </location>
</feature>
<evidence type="ECO:0000256" key="5">
    <source>
        <dbReference type="ARBA" id="ARBA00023136"/>
    </source>
</evidence>
<dbReference type="PANTHER" id="PTHR30294:SF29">
    <property type="entry name" value="MULTIDRUG ABC TRANSPORTER PERMEASE YBHS-RELATED"/>
    <property type="match status" value="1"/>
</dbReference>
<feature type="transmembrane region" description="Helical" evidence="6">
    <location>
        <begin position="337"/>
        <end position="355"/>
    </location>
</feature>
<dbReference type="Pfam" id="PF12698">
    <property type="entry name" value="ABC2_membrane_3"/>
    <property type="match status" value="1"/>
</dbReference>
<evidence type="ECO:0000256" key="2">
    <source>
        <dbReference type="ARBA" id="ARBA00022475"/>
    </source>
</evidence>
<protein>
    <submittedName>
        <fullName evidence="8">Sodium export permease</fullName>
    </submittedName>
</protein>
<dbReference type="RefSeq" id="WP_098641145.1">
    <property type="nucleotide sequence ID" value="NZ_NVCO01000111.1"/>
</dbReference>
<proteinExistence type="predicted"/>
<dbReference type="EMBL" id="NVCO01000111">
    <property type="protein sequence ID" value="PFT37720.1"/>
    <property type="molecule type" value="Genomic_DNA"/>
</dbReference>
<dbReference type="InterPro" id="IPR013525">
    <property type="entry name" value="ABC2_TM"/>
</dbReference>
<keyword evidence="4 6" id="KW-1133">Transmembrane helix</keyword>
<evidence type="ECO:0000256" key="3">
    <source>
        <dbReference type="ARBA" id="ARBA00022692"/>
    </source>
</evidence>
<dbReference type="Proteomes" id="UP000226106">
    <property type="component" value="Unassembled WGS sequence"/>
</dbReference>
<keyword evidence="3 6" id="KW-0812">Transmembrane</keyword>
<feature type="transmembrane region" description="Helical" evidence="6">
    <location>
        <begin position="181"/>
        <end position="206"/>
    </location>
</feature>
<accession>A0A9X7AIK9</accession>
<sequence length="413" mass="45835">MSSFWTIFLQNYKSKVKSKSYFAITIIVSLLIIGLMNFDKIYNLFAGNEDDQVVVVTEKEELYSTIHQVFKNVDSKIQVKRSTDKQKAESGVKNGDYTYAIVVEELNNKQLKATYITETDVNQQDVSKVQTILSQIQSSNFAQQLNLSQDELKVLTTPVEIHTKTVSDKVKDGEHTEGVGILINVFIMLNYVMILMYAAQLATDVATEKSSRVMELVVSSISPTKHLYAKLFSTLLAGITQIIIWGLVATVGYKTAINDSKNDILNSIDFNSIAPTLVVYGILFFTLGFLLYGSLSCLFGSIITRIEESSQAVMPLMFMLLAALYIAIYGMSNPSSMVVTITSYVPFFTPIVMLVRIGFLNIPVWEIALALGILIATICIMIGLTSRVYRGGVLIYGKGAFSNIKKAIKLGQK</sequence>
<feature type="transmembrane region" description="Helical" evidence="6">
    <location>
        <begin position="367"/>
        <end position="389"/>
    </location>
</feature>
<feature type="transmembrane region" description="Helical" evidence="6">
    <location>
        <begin position="273"/>
        <end position="300"/>
    </location>
</feature>
<reference evidence="8 9" key="1">
    <citation type="submission" date="2017-09" db="EMBL/GenBank/DDBJ databases">
        <title>Large-scale bioinformatics analysis of Bacillus genomes uncovers conserved roles of natural products in bacterial physiology.</title>
        <authorList>
            <consortium name="Agbiome Team Llc"/>
            <person name="Bleich R.M."/>
            <person name="Grubbs K.J."/>
            <person name="Santa Maria K.C."/>
            <person name="Allen S.E."/>
            <person name="Farag S."/>
            <person name="Shank E.A."/>
            <person name="Bowers A."/>
        </authorList>
    </citation>
    <scope>NUCLEOTIDE SEQUENCE [LARGE SCALE GENOMIC DNA]</scope>
    <source>
        <strain evidence="8 9">AFS065400</strain>
    </source>
</reference>
<feature type="domain" description="ABC-2 type transporter transmembrane" evidence="7">
    <location>
        <begin position="19"/>
        <end position="385"/>
    </location>
</feature>
<feature type="transmembrane region" description="Helical" evidence="6">
    <location>
        <begin position="312"/>
        <end position="331"/>
    </location>
</feature>
<evidence type="ECO:0000256" key="6">
    <source>
        <dbReference type="SAM" id="Phobius"/>
    </source>
</evidence>
<keyword evidence="5 6" id="KW-0472">Membrane</keyword>
<dbReference type="InterPro" id="IPR051449">
    <property type="entry name" value="ABC-2_transporter_component"/>
</dbReference>
<keyword evidence="2" id="KW-1003">Cell membrane</keyword>
<gene>
    <name evidence="8" type="ORF">COK72_29315</name>
</gene>